<evidence type="ECO:0008006" key="6">
    <source>
        <dbReference type="Google" id="ProtNLM"/>
    </source>
</evidence>
<feature type="repeat" description="WD" evidence="3">
    <location>
        <begin position="146"/>
        <end position="188"/>
    </location>
</feature>
<dbReference type="PROSITE" id="PS50082">
    <property type="entry name" value="WD_REPEATS_2"/>
    <property type="match status" value="4"/>
</dbReference>
<keyword evidence="5" id="KW-1185">Reference proteome</keyword>
<sequence>MHAPGIDRVGALRLTPDARIAAALLDGRLVIWDFPDGQWYQLSTARQKGALTDLEVSADGRRALMMSHETAQVADGRRTRKVSRNTVQVWDLTTARCLWELPERRQVNAMALTADGRRAVLAMIGGPRRHEIQVWDIDHGRMTRSMTGPGWIVSTLALSPDGRYALAATDDDSRVRLWDLDQGRCLRTFPGHIGGGRDLLLHLGSHSAVSVDEDNARLMTWDSPGTFTAAPALGRPRRQADLDRHGRWSASLLAAAGRAIAAGRTPVALDLVKRARAVPGHERDARAMELWRVLGTTTVRTGLRSVRAVRTLGGLTTVFSVAIAADGRIACGAGSEAVHVWDTASGARLAEWKYDGAGGLGMGAEGGWVVASGSGVIVMRSVAEGSWPRLVDTDRRESRWGDRRGIGVTGVCSSASVSAAGHVLAACRDSELRMWDMTTGECVRTLPGEGVRTGAVWLSPDARQAVSAGDNGNLRVWDTGAGTCVVIQQPGAYVSSVCLSADGRFVLSAGRHDGWTLWLTDAVTGAFVRGFSEARDKEAEGADDDDSDVMCAARLSSDGRFAFSGDGAGGVHVWETATGRRIRTLEGHSEDTFGLALTPDDRFLLSGSSDGTVRLWELDWELATEDAEA</sequence>
<dbReference type="SUPFAM" id="SSF50998">
    <property type="entry name" value="Quinoprotein alcohol dehydrogenase-like"/>
    <property type="match status" value="1"/>
</dbReference>
<dbReference type="InterPro" id="IPR015943">
    <property type="entry name" value="WD40/YVTN_repeat-like_dom_sf"/>
</dbReference>
<dbReference type="SUPFAM" id="SSF50969">
    <property type="entry name" value="YVTN repeat-like/Quinoprotein amine dehydrogenase"/>
    <property type="match status" value="1"/>
</dbReference>
<gene>
    <name evidence="4" type="ORF">F0344_33775</name>
</gene>
<dbReference type="InterPro" id="IPR001680">
    <property type="entry name" value="WD40_rpt"/>
</dbReference>
<dbReference type="InterPro" id="IPR019775">
    <property type="entry name" value="WD40_repeat_CS"/>
</dbReference>
<dbReference type="PANTHER" id="PTHR22847">
    <property type="entry name" value="WD40 REPEAT PROTEIN"/>
    <property type="match status" value="1"/>
</dbReference>
<dbReference type="InterPro" id="IPR011047">
    <property type="entry name" value="Quinoprotein_ADH-like_sf"/>
</dbReference>
<feature type="repeat" description="WD" evidence="3">
    <location>
        <begin position="446"/>
        <end position="487"/>
    </location>
</feature>
<evidence type="ECO:0000256" key="3">
    <source>
        <dbReference type="PROSITE-ProRule" id="PRU00221"/>
    </source>
</evidence>
<dbReference type="Gene3D" id="2.130.10.10">
    <property type="entry name" value="YVTN repeat-like/Quinoprotein amine dehydrogenase"/>
    <property type="match status" value="3"/>
</dbReference>
<feature type="repeat" description="WD" evidence="3">
    <location>
        <begin position="423"/>
        <end position="445"/>
    </location>
</feature>
<dbReference type="Proteomes" id="UP000515307">
    <property type="component" value="Chromosome"/>
</dbReference>
<evidence type="ECO:0000256" key="2">
    <source>
        <dbReference type="ARBA" id="ARBA00022737"/>
    </source>
</evidence>
<keyword evidence="2" id="KW-0677">Repeat</keyword>
<dbReference type="PRINTS" id="PR00320">
    <property type="entry name" value="GPROTEINBRPT"/>
</dbReference>
<dbReference type="InterPro" id="IPR020472">
    <property type="entry name" value="WD40_PAC1"/>
</dbReference>
<evidence type="ECO:0000313" key="4">
    <source>
        <dbReference type="EMBL" id="QNE78903.1"/>
    </source>
</evidence>
<reference evidence="5" key="1">
    <citation type="submission" date="2019-10" db="EMBL/GenBank/DDBJ databases">
        <title>Antimicrobial potential of Antarctic Bacteria.</title>
        <authorList>
            <person name="Benaud N."/>
            <person name="Edwards R.J."/>
            <person name="Ferrari B.C."/>
        </authorList>
    </citation>
    <scope>NUCLEOTIDE SEQUENCE [LARGE SCALE GENOMIC DNA]</scope>
    <source>
        <strain evidence="5">NBSH44</strain>
    </source>
</reference>
<proteinExistence type="predicted"/>
<dbReference type="PROSITE" id="PS00678">
    <property type="entry name" value="WD_REPEATS_1"/>
    <property type="match status" value="2"/>
</dbReference>
<feature type="repeat" description="WD" evidence="3">
    <location>
        <begin position="585"/>
        <end position="619"/>
    </location>
</feature>
<accession>A0A7G7BU88</accession>
<dbReference type="SMART" id="SM00320">
    <property type="entry name" value="WD40"/>
    <property type="match status" value="8"/>
</dbReference>
<evidence type="ECO:0000256" key="1">
    <source>
        <dbReference type="ARBA" id="ARBA00022574"/>
    </source>
</evidence>
<dbReference type="AlphaFoldDB" id="A0A7G7BU88"/>
<dbReference type="PANTHER" id="PTHR22847:SF637">
    <property type="entry name" value="WD REPEAT DOMAIN 5B"/>
    <property type="match status" value="1"/>
</dbReference>
<dbReference type="RefSeq" id="WP_185302363.1">
    <property type="nucleotide sequence ID" value="NZ_CP045702.1"/>
</dbReference>
<dbReference type="PROSITE" id="PS50294">
    <property type="entry name" value="WD_REPEATS_REGION"/>
    <property type="match status" value="1"/>
</dbReference>
<name>A0A7G7BU88_9ACTN</name>
<dbReference type="EMBL" id="CP045702">
    <property type="protein sequence ID" value="QNE78903.1"/>
    <property type="molecule type" value="Genomic_DNA"/>
</dbReference>
<organism evidence="4 5">
    <name type="scientific">Streptomyces finlayi</name>
    <dbReference type="NCBI Taxonomy" id="67296"/>
    <lineage>
        <taxon>Bacteria</taxon>
        <taxon>Bacillati</taxon>
        <taxon>Actinomycetota</taxon>
        <taxon>Actinomycetes</taxon>
        <taxon>Kitasatosporales</taxon>
        <taxon>Streptomycetaceae</taxon>
        <taxon>Streptomyces</taxon>
    </lineage>
</organism>
<keyword evidence="1 3" id="KW-0853">WD repeat</keyword>
<protein>
    <recommendedName>
        <fullName evidence="6">WD40 repeat domain-containing protein</fullName>
    </recommendedName>
</protein>
<dbReference type="InterPro" id="IPR011044">
    <property type="entry name" value="Quino_amine_DH_bsu"/>
</dbReference>
<evidence type="ECO:0000313" key="5">
    <source>
        <dbReference type="Proteomes" id="UP000515307"/>
    </source>
</evidence>
<dbReference type="Pfam" id="PF00400">
    <property type="entry name" value="WD40"/>
    <property type="match status" value="3"/>
</dbReference>
<dbReference type="KEGG" id="sfiy:F0344_33775"/>